<comment type="caution">
    <text evidence="1">The sequence shown here is derived from an EMBL/GenBank/DDBJ whole genome shotgun (WGS) entry which is preliminary data.</text>
</comment>
<reference evidence="1" key="1">
    <citation type="submission" date="2019-08" db="EMBL/GenBank/DDBJ databases">
        <authorList>
            <person name="Kucharzyk K."/>
            <person name="Murdoch R.W."/>
            <person name="Higgins S."/>
            <person name="Loffler F."/>
        </authorList>
    </citation>
    <scope>NUCLEOTIDE SEQUENCE</scope>
</reference>
<dbReference type="EMBL" id="VSSQ01118587">
    <property type="protein sequence ID" value="MPN52454.1"/>
    <property type="molecule type" value="Genomic_DNA"/>
</dbReference>
<proteinExistence type="predicted"/>
<accession>A0A645IVM4</accession>
<organism evidence="1">
    <name type="scientific">bioreactor metagenome</name>
    <dbReference type="NCBI Taxonomy" id="1076179"/>
    <lineage>
        <taxon>unclassified sequences</taxon>
        <taxon>metagenomes</taxon>
        <taxon>ecological metagenomes</taxon>
    </lineage>
</organism>
<name>A0A645IVM4_9ZZZZ</name>
<dbReference type="AlphaFoldDB" id="A0A645IVM4"/>
<protein>
    <recommendedName>
        <fullName evidence="2">Alcohol dehydrogenase iron-type/glycerol dehydrogenase GldA domain-containing protein</fullName>
    </recommendedName>
</protein>
<sequence length="71" mass="8252">MIVDKQFDKLSKTIEFYKTIGLPICLKDLDISKDDPLEDVLELTVQNKELNHIPYPITKAMIRDAIDYLEV</sequence>
<evidence type="ECO:0000313" key="1">
    <source>
        <dbReference type="EMBL" id="MPN52454.1"/>
    </source>
</evidence>
<dbReference type="SUPFAM" id="SSF56796">
    <property type="entry name" value="Dehydroquinate synthase-like"/>
    <property type="match status" value="1"/>
</dbReference>
<dbReference type="Gene3D" id="1.20.1090.10">
    <property type="entry name" value="Dehydroquinate synthase-like - alpha domain"/>
    <property type="match status" value="1"/>
</dbReference>
<gene>
    <name evidence="1" type="ORF">SDC9_200116</name>
</gene>
<evidence type="ECO:0008006" key="2">
    <source>
        <dbReference type="Google" id="ProtNLM"/>
    </source>
</evidence>